<dbReference type="RefSeq" id="WP_331268852.1">
    <property type="nucleotide sequence ID" value="NZ_BAAAZA010000028.1"/>
</dbReference>
<evidence type="ECO:0000256" key="2">
    <source>
        <dbReference type="ARBA" id="ARBA00023002"/>
    </source>
</evidence>
<dbReference type="PANTHER" id="PTHR43976:SF16">
    <property type="entry name" value="SHORT-CHAIN DEHYDROGENASE_REDUCTASE FAMILY PROTEIN"/>
    <property type="match status" value="1"/>
</dbReference>
<proteinExistence type="inferred from homology"/>
<dbReference type="Gene3D" id="3.40.50.720">
    <property type="entry name" value="NAD(P)-binding Rossmann-like Domain"/>
    <property type="match status" value="1"/>
</dbReference>
<dbReference type="InterPro" id="IPR036291">
    <property type="entry name" value="NAD(P)-bd_dom_sf"/>
</dbReference>
<reference evidence="5" key="1">
    <citation type="journal article" date="2019" name="Int. J. Syst. Evol. Microbiol.">
        <title>The Global Catalogue of Microorganisms (GCM) 10K type strain sequencing project: providing services to taxonomists for standard genome sequencing and annotation.</title>
        <authorList>
            <consortium name="The Broad Institute Genomics Platform"/>
            <consortium name="The Broad Institute Genome Sequencing Center for Infectious Disease"/>
            <person name="Wu L."/>
            <person name="Ma J."/>
        </authorList>
    </citation>
    <scope>NUCLEOTIDE SEQUENCE [LARGE SCALE GENOMIC DNA]</scope>
    <source>
        <strain evidence="5">JCM 16578</strain>
    </source>
</reference>
<dbReference type="SUPFAM" id="SSF51735">
    <property type="entry name" value="NAD(P)-binding Rossmann-fold domains"/>
    <property type="match status" value="1"/>
</dbReference>
<keyword evidence="2" id="KW-0560">Oxidoreductase</keyword>
<dbReference type="InterPro" id="IPR051911">
    <property type="entry name" value="SDR_oxidoreductase"/>
</dbReference>
<gene>
    <name evidence="4" type="ORF">GCM10022207_69260</name>
</gene>
<accession>A0ABP7KZD2</accession>
<dbReference type="EMBL" id="BAAAZA010000028">
    <property type="protein sequence ID" value="GAA3891845.1"/>
    <property type="molecule type" value="Genomic_DNA"/>
</dbReference>
<protein>
    <submittedName>
        <fullName evidence="4">Oxidoreductase</fullName>
    </submittedName>
</protein>
<evidence type="ECO:0000313" key="5">
    <source>
        <dbReference type="Proteomes" id="UP001501563"/>
    </source>
</evidence>
<evidence type="ECO:0000256" key="3">
    <source>
        <dbReference type="RuleBase" id="RU000363"/>
    </source>
</evidence>
<evidence type="ECO:0000313" key="4">
    <source>
        <dbReference type="EMBL" id="GAA3891845.1"/>
    </source>
</evidence>
<organism evidence="4 5">
    <name type="scientific">Streptomyces lannensis</name>
    <dbReference type="NCBI Taxonomy" id="766498"/>
    <lineage>
        <taxon>Bacteria</taxon>
        <taxon>Bacillati</taxon>
        <taxon>Actinomycetota</taxon>
        <taxon>Actinomycetes</taxon>
        <taxon>Kitasatosporales</taxon>
        <taxon>Streptomycetaceae</taxon>
        <taxon>Streptomyces</taxon>
    </lineage>
</organism>
<dbReference type="PANTHER" id="PTHR43976">
    <property type="entry name" value="SHORT CHAIN DEHYDROGENASE"/>
    <property type="match status" value="1"/>
</dbReference>
<evidence type="ECO:0000256" key="1">
    <source>
        <dbReference type="ARBA" id="ARBA00006484"/>
    </source>
</evidence>
<dbReference type="PRINTS" id="PR00081">
    <property type="entry name" value="GDHRDH"/>
</dbReference>
<dbReference type="Pfam" id="PF00106">
    <property type="entry name" value="adh_short"/>
    <property type="match status" value="1"/>
</dbReference>
<comment type="similarity">
    <text evidence="1 3">Belongs to the short-chain dehydrogenases/reductases (SDR) family.</text>
</comment>
<dbReference type="InterPro" id="IPR002347">
    <property type="entry name" value="SDR_fam"/>
</dbReference>
<keyword evidence="5" id="KW-1185">Reference proteome</keyword>
<name>A0ABP7KZD2_9ACTN</name>
<sequence length="275" mass="28462">MTSTWLITGATSGFGRLVAERALAAGAHVIAVGRRSDRLAELADSATEGHVTELPLDITAPDAEQVLADAVQAAGGLDVLVNNAGYGLFGPVEQIDADKARAIFETNVLANLAVLRATLPALRASRGRIVQISSLNGQFAWASSGLYSASKAAVELAGEALAHELAPTGAKVTIVEPGVFATEFAARVDVVAPHDVYAPTVGKFLADFSSLPPSAFGNAETVADAVMAVVAMEEPPLRLAVGADAVEGIRESLRSRLAELDRWESFAPAPLGRAV</sequence>
<dbReference type="PRINTS" id="PR00080">
    <property type="entry name" value="SDRFAMILY"/>
</dbReference>
<dbReference type="Proteomes" id="UP001501563">
    <property type="component" value="Unassembled WGS sequence"/>
</dbReference>
<comment type="caution">
    <text evidence="4">The sequence shown here is derived from an EMBL/GenBank/DDBJ whole genome shotgun (WGS) entry which is preliminary data.</text>
</comment>